<dbReference type="Proteomes" id="UP001165083">
    <property type="component" value="Unassembled WGS sequence"/>
</dbReference>
<dbReference type="AlphaFoldDB" id="A0A9W7CTD7"/>
<evidence type="ECO:0000256" key="1">
    <source>
        <dbReference type="SAM" id="MobiDB-lite"/>
    </source>
</evidence>
<reference evidence="2" key="1">
    <citation type="submission" date="2023-04" db="EMBL/GenBank/DDBJ databases">
        <title>Phytophthora lilii NBRC 32176.</title>
        <authorList>
            <person name="Ichikawa N."/>
            <person name="Sato H."/>
            <person name="Tonouchi N."/>
        </authorList>
    </citation>
    <scope>NUCLEOTIDE SEQUENCE</scope>
    <source>
        <strain evidence="2">NBRC 32176</strain>
    </source>
</reference>
<evidence type="ECO:0000313" key="2">
    <source>
        <dbReference type="EMBL" id="GMF39681.1"/>
    </source>
</evidence>
<proteinExistence type="predicted"/>
<protein>
    <submittedName>
        <fullName evidence="2">Unnamed protein product</fullName>
    </submittedName>
</protein>
<gene>
    <name evidence="2" type="ORF">Plil01_001636600</name>
</gene>
<accession>A0A9W7CTD7</accession>
<sequence length="218" mass="23963">MPQNAPAPWSVDPSPHDPPPTSAPSALAALSVDEYHAAHRHQRSIMSSNGAPAREPTSDHRRPPRAWDLLYEGLEEGEEVDYRSDDPVAGDTPSPPARGRSSLPPTPERRHLRTLNPFPQGSLRHAPQRPSRTGGDDHGVITNDLDNVREQRLHSSLRPARSQRPVARPIVSSRSEYGFEPRDPAIAARDATSQSPLTLRLRAGGRHGRSDRSARRTA</sequence>
<keyword evidence="3" id="KW-1185">Reference proteome</keyword>
<feature type="region of interest" description="Disordered" evidence="1">
    <location>
        <begin position="1"/>
        <end position="218"/>
    </location>
</feature>
<evidence type="ECO:0000313" key="3">
    <source>
        <dbReference type="Proteomes" id="UP001165083"/>
    </source>
</evidence>
<comment type="caution">
    <text evidence="2">The sequence shown here is derived from an EMBL/GenBank/DDBJ whole genome shotgun (WGS) entry which is preliminary data.</text>
</comment>
<organism evidence="2 3">
    <name type="scientific">Phytophthora lilii</name>
    <dbReference type="NCBI Taxonomy" id="2077276"/>
    <lineage>
        <taxon>Eukaryota</taxon>
        <taxon>Sar</taxon>
        <taxon>Stramenopiles</taxon>
        <taxon>Oomycota</taxon>
        <taxon>Peronosporomycetes</taxon>
        <taxon>Peronosporales</taxon>
        <taxon>Peronosporaceae</taxon>
        <taxon>Phytophthora</taxon>
    </lineage>
</organism>
<dbReference type="OrthoDB" id="126776at2759"/>
<dbReference type="EMBL" id="BSXW01001875">
    <property type="protein sequence ID" value="GMF39681.1"/>
    <property type="molecule type" value="Genomic_DNA"/>
</dbReference>
<name>A0A9W7CTD7_9STRA</name>
<feature type="compositionally biased region" description="Basic and acidic residues" evidence="1">
    <location>
        <begin position="208"/>
        <end position="218"/>
    </location>
</feature>